<evidence type="ECO:0000313" key="4">
    <source>
        <dbReference type="EMBL" id="CEQ38935.1"/>
    </source>
</evidence>
<dbReference type="SUPFAM" id="SSF52058">
    <property type="entry name" value="L domain-like"/>
    <property type="match status" value="1"/>
</dbReference>
<dbReference type="PANTHER" id="PTHR48051">
    <property type="match status" value="1"/>
</dbReference>
<feature type="region of interest" description="Disordered" evidence="3">
    <location>
        <begin position="39"/>
        <end position="61"/>
    </location>
</feature>
<sequence length="532" mass="58971">MGSLSTAPHPLSGAAKTWAPPDFSLEARRQFKRVSSVPVPYVPPLQQHPDEEKGRSIRSATRIPSTSTLFAGRAPADDVSMLSAFVETELGLNDEEDDKFLAGYAQEQATLRVNSGVVEVRPSETVQEEEEPVFAAPTRVEMVDWTKLLEKAVETADGDIELRDRRLTRVPDAIWELSTLRSFLLPNSRPRRSFERNAESTPSLTFSKPSRSFGRTSSGSLGFASPAPSATAVPLTIDLAKNELSANSLSNALWGLSNLRYLFLRHNQLEHLPEGIGRLPGLVELSLAGNQLRFLPAEILQLEKLTNLTLHPNPFIAPPTSTDSSATTGCEAAPADAEPRQRRKRLLGPLTTHFTVPSLKEITIRQLLAIDPFSKESKRIVQRLEGSIVRQYLSAEHLFAPFHTTFHPYSSASSSSLPFSISAVPFARGRHPSASSLTGEAPAAQPFDPLAHVCRSPHHAEEERFFYEHAVERIEWVCESSLKQRAVVPTRARVSAEARTIPIRWRGCGPRCLDWLEEDDEDEDEDEPEEMP</sequence>
<dbReference type="InterPro" id="IPR050216">
    <property type="entry name" value="LRR_domain-containing"/>
</dbReference>
<reference evidence="5" key="1">
    <citation type="submission" date="2015-02" db="EMBL/GenBank/DDBJ databases">
        <authorList>
            <person name="Gon?alves P."/>
        </authorList>
    </citation>
    <scope>NUCLEOTIDE SEQUENCE [LARGE SCALE GENOMIC DNA]</scope>
</reference>
<feature type="compositionally biased region" description="Polar residues" evidence="3">
    <location>
        <begin position="199"/>
        <end position="220"/>
    </location>
</feature>
<evidence type="ECO:0000256" key="3">
    <source>
        <dbReference type="SAM" id="MobiDB-lite"/>
    </source>
</evidence>
<feature type="region of interest" description="Disordered" evidence="3">
    <location>
        <begin position="318"/>
        <end position="340"/>
    </location>
</feature>
<evidence type="ECO:0000256" key="2">
    <source>
        <dbReference type="ARBA" id="ARBA00022737"/>
    </source>
</evidence>
<dbReference type="SMART" id="SM00369">
    <property type="entry name" value="LRR_TYP"/>
    <property type="match status" value="2"/>
</dbReference>
<protein>
    <submittedName>
        <fullName evidence="4">SPOSA6832_00424-mRNA-1:cds</fullName>
    </submittedName>
</protein>
<dbReference type="PANTHER" id="PTHR48051:SF54">
    <property type="entry name" value="LEUCINE-RICH REPEAT-CONTAINING PROTEIN"/>
    <property type="match status" value="1"/>
</dbReference>
<feature type="region of interest" description="Disordered" evidence="3">
    <location>
        <begin position="191"/>
        <end position="227"/>
    </location>
</feature>
<dbReference type="PROSITE" id="PS51450">
    <property type="entry name" value="LRR"/>
    <property type="match status" value="1"/>
</dbReference>
<dbReference type="InterPro" id="IPR001611">
    <property type="entry name" value="Leu-rich_rpt"/>
</dbReference>
<keyword evidence="5" id="KW-1185">Reference proteome</keyword>
<keyword evidence="2" id="KW-0677">Repeat</keyword>
<evidence type="ECO:0000313" key="5">
    <source>
        <dbReference type="Proteomes" id="UP000243876"/>
    </source>
</evidence>
<evidence type="ECO:0000256" key="1">
    <source>
        <dbReference type="ARBA" id="ARBA00022614"/>
    </source>
</evidence>
<gene>
    <name evidence="4" type="primary">SPOSA6832_00424</name>
</gene>
<dbReference type="OrthoDB" id="660555at2759"/>
<dbReference type="InterPro" id="IPR032675">
    <property type="entry name" value="LRR_dom_sf"/>
</dbReference>
<accession>A0A0D6EH74</accession>
<dbReference type="Proteomes" id="UP000243876">
    <property type="component" value="Unassembled WGS sequence"/>
</dbReference>
<dbReference type="Gene3D" id="3.80.10.10">
    <property type="entry name" value="Ribonuclease Inhibitor"/>
    <property type="match status" value="1"/>
</dbReference>
<feature type="compositionally biased region" description="Low complexity" evidence="3">
    <location>
        <begin position="318"/>
        <end position="328"/>
    </location>
</feature>
<dbReference type="AlphaFoldDB" id="A0A0D6EH74"/>
<dbReference type="GO" id="GO:0005737">
    <property type="term" value="C:cytoplasm"/>
    <property type="evidence" value="ECO:0007669"/>
    <property type="project" value="TreeGrafter"/>
</dbReference>
<keyword evidence="1" id="KW-0433">Leucine-rich repeat</keyword>
<name>A0A0D6EH74_SPOSA</name>
<dbReference type="EMBL" id="CENE01000001">
    <property type="protein sequence ID" value="CEQ38935.1"/>
    <property type="molecule type" value="Genomic_DNA"/>
</dbReference>
<proteinExistence type="predicted"/>
<organism evidence="4 5">
    <name type="scientific">Sporidiobolus salmonicolor</name>
    <name type="common">Yeast-like fungus</name>
    <name type="synonym">Sporobolomyces salmonicolor</name>
    <dbReference type="NCBI Taxonomy" id="5005"/>
    <lineage>
        <taxon>Eukaryota</taxon>
        <taxon>Fungi</taxon>
        <taxon>Dikarya</taxon>
        <taxon>Basidiomycota</taxon>
        <taxon>Pucciniomycotina</taxon>
        <taxon>Microbotryomycetes</taxon>
        <taxon>Sporidiobolales</taxon>
        <taxon>Sporidiobolaceae</taxon>
        <taxon>Sporobolomyces</taxon>
    </lineage>
</organism>
<dbReference type="InterPro" id="IPR003591">
    <property type="entry name" value="Leu-rich_rpt_typical-subtyp"/>
</dbReference>